<feature type="binding site" evidence="13">
    <location>
        <position position="89"/>
    </location>
    <ligand>
        <name>Mg(2+)</name>
        <dbReference type="ChEBI" id="CHEBI:18420"/>
        <label>1</label>
    </ligand>
</feature>
<dbReference type="EMBL" id="FWFR01000002">
    <property type="protein sequence ID" value="SLN59924.1"/>
    <property type="molecule type" value="Genomic_DNA"/>
</dbReference>
<evidence type="ECO:0000313" key="16">
    <source>
        <dbReference type="EMBL" id="SLN59924.1"/>
    </source>
</evidence>
<evidence type="ECO:0000256" key="1">
    <source>
        <dbReference type="ARBA" id="ARBA00001946"/>
    </source>
</evidence>
<keyword evidence="6 16" id="KW-0378">Hydrolase</keyword>
<evidence type="ECO:0000256" key="8">
    <source>
        <dbReference type="ARBA" id="ARBA00025164"/>
    </source>
</evidence>
<comment type="function">
    <text evidence="8">Acts on ADP-mannose and ADP-glucose as well as ADP-ribose. Prevents glycogen biosynthesis. The reaction catalyzed by this enzyme is a limiting step of the gluconeogenic process.</text>
</comment>
<evidence type="ECO:0000256" key="12">
    <source>
        <dbReference type="ARBA" id="ARBA00049546"/>
    </source>
</evidence>
<comment type="similarity">
    <text evidence="2">Belongs to the Nudix hydrolase family. NudF subfamily.</text>
</comment>
<reference evidence="16 17" key="1">
    <citation type="submission" date="2017-03" db="EMBL/GenBank/DDBJ databases">
        <authorList>
            <person name="Afonso C.L."/>
            <person name="Miller P.J."/>
            <person name="Scott M.A."/>
            <person name="Spackman E."/>
            <person name="Goraichik I."/>
            <person name="Dimitrov K.M."/>
            <person name="Suarez D.L."/>
            <person name="Swayne D.E."/>
        </authorList>
    </citation>
    <scope>NUCLEOTIDE SEQUENCE [LARGE SCALE GENOMIC DNA]</scope>
    <source>
        <strain evidence="16 17">CECT 7691</strain>
    </source>
</reference>
<dbReference type="GO" id="GO:0006753">
    <property type="term" value="P:nucleoside phosphate metabolic process"/>
    <property type="evidence" value="ECO:0007669"/>
    <property type="project" value="TreeGrafter"/>
</dbReference>
<dbReference type="EC" id="3.6.1.13" evidence="3"/>
<comment type="catalytic activity">
    <reaction evidence="12">
        <text>ADP-D-ribose + H2O = D-ribose 5-phosphate + AMP + 2 H(+)</text>
        <dbReference type="Rhea" id="RHEA:10412"/>
        <dbReference type="ChEBI" id="CHEBI:15377"/>
        <dbReference type="ChEBI" id="CHEBI:15378"/>
        <dbReference type="ChEBI" id="CHEBI:57967"/>
        <dbReference type="ChEBI" id="CHEBI:78346"/>
        <dbReference type="ChEBI" id="CHEBI:456215"/>
        <dbReference type="EC" id="3.6.1.13"/>
    </reaction>
</comment>
<evidence type="ECO:0000256" key="3">
    <source>
        <dbReference type="ARBA" id="ARBA00012453"/>
    </source>
</evidence>
<dbReference type="Gene3D" id="3.90.79.10">
    <property type="entry name" value="Nucleoside Triphosphate Pyrophosphohydrolase"/>
    <property type="match status" value="1"/>
</dbReference>
<accession>A0A1Y5TB27</accession>
<evidence type="ECO:0000256" key="11">
    <source>
        <dbReference type="ARBA" id="ARBA00033056"/>
    </source>
</evidence>
<evidence type="ECO:0000259" key="15">
    <source>
        <dbReference type="PROSITE" id="PS51462"/>
    </source>
</evidence>
<evidence type="ECO:0000256" key="4">
    <source>
        <dbReference type="ARBA" id="ARBA00013297"/>
    </source>
</evidence>
<evidence type="ECO:0000256" key="13">
    <source>
        <dbReference type="PIRSR" id="PIRSR604385-2"/>
    </source>
</evidence>
<evidence type="ECO:0000256" key="7">
    <source>
        <dbReference type="ARBA" id="ARBA00022842"/>
    </source>
</evidence>
<dbReference type="OrthoDB" id="5292471at2"/>
<dbReference type="AlphaFoldDB" id="A0A1Y5TB27"/>
<keyword evidence="7 13" id="KW-0460">Magnesium</keyword>
<feature type="binding site" evidence="13">
    <location>
        <position position="105"/>
    </location>
    <ligand>
        <name>Mg(2+)</name>
        <dbReference type="ChEBI" id="CHEBI:18420"/>
        <label>1</label>
    </ligand>
</feature>
<feature type="domain" description="Nudix hydrolase" evidence="15">
    <location>
        <begin position="49"/>
        <end position="187"/>
    </location>
</feature>
<proteinExistence type="inferred from homology"/>
<evidence type="ECO:0000256" key="6">
    <source>
        <dbReference type="ARBA" id="ARBA00022801"/>
    </source>
</evidence>
<dbReference type="NCBIfam" id="TIGR00052">
    <property type="entry name" value="nudix-type nucleoside diphosphatase, YffH/AdpP family"/>
    <property type="match status" value="1"/>
</dbReference>
<dbReference type="GO" id="GO:0019144">
    <property type="term" value="F:ADP-sugar diphosphatase activity"/>
    <property type="evidence" value="ECO:0007669"/>
    <property type="project" value="TreeGrafter"/>
</dbReference>
<keyword evidence="5 13" id="KW-0479">Metal-binding</keyword>
<organism evidence="16 17">
    <name type="scientific">Oceanibacterium hippocampi</name>
    <dbReference type="NCBI Taxonomy" id="745714"/>
    <lineage>
        <taxon>Bacteria</taxon>
        <taxon>Pseudomonadati</taxon>
        <taxon>Pseudomonadota</taxon>
        <taxon>Alphaproteobacteria</taxon>
        <taxon>Sneathiellales</taxon>
        <taxon>Sneathiellaceae</taxon>
        <taxon>Oceanibacterium</taxon>
    </lineage>
</organism>
<feature type="binding site" evidence="13">
    <location>
        <position position="109"/>
    </location>
    <ligand>
        <name>Mg(2+)</name>
        <dbReference type="ChEBI" id="CHEBI:18420"/>
        <label>1</label>
    </ligand>
</feature>
<dbReference type="InterPro" id="IPR015797">
    <property type="entry name" value="NUDIX_hydrolase-like_dom_sf"/>
</dbReference>
<dbReference type="PANTHER" id="PTHR11839">
    <property type="entry name" value="UDP/ADP-SUGAR PYROPHOSPHATASE"/>
    <property type="match status" value="1"/>
</dbReference>
<dbReference type="SUPFAM" id="SSF55811">
    <property type="entry name" value="Nudix"/>
    <property type="match status" value="1"/>
</dbReference>
<dbReference type="GO" id="GO:0046872">
    <property type="term" value="F:metal ion binding"/>
    <property type="evidence" value="ECO:0007669"/>
    <property type="project" value="UniProtKB-KW"/>
</dbReference>
<dbReference type="PANTHER" id="PTHR11839:SF5">
    <property type="entry name" value="ADP-RIBOSE PYROPHOSPHATASE"/>
    <property type="match status" value="1"/>
</dbReference>
<feature type="short sequence motif" description="Nudix box" evidence="14">
    <location>
        <begin position="90"/>
        <end position="112"/>
    </location>
</feature>
<dbReference type="RefSeq" id="WP_085883975.1">
    <property type="nucleotide sequence ID" value="NZ_FWFR01000002.1"/>
</dbReference>
<dbReference type="GO" id="GO:0047631">
    <property type="term" value="F:ADP-ribose diphosphatase activity"/>
    <property type="evidence" value="ECO:0007669"/>
    <property type="project" value="UniProtKB-EC"/>
</dbReference>
<dbReference type="Pfam" id="PF00293">
    <property type="entry name" value="NUDIX"/>
    <property type="match status" value="1"/>
</dbReference>
<evidence type="ECO:0000256" key="14">
    <source>
        <dbReference type="PIRSR" id="PIRSR604385-3"/>
    </source>
</evidence>
<evidence type="ECO:0000256" key="10">
    <source>
        <dbReference type="ARBA" id="ARBA00030308"/>
    </source>
</evidence>
<sequence length="199" mass="21402">MGETGSGRRYTIHDRSRLLDGFLPVDTVSVSFERFDGGFAGPMERRVLMRGDAAAAVLYNPSAGTVVLAEQFRVATVDGGSGWLVEIPAGMIDAGEEAEATMRREILEETGYRVGALESWGWYFASPGGSAERVHMFYGEIGSGDRVAGGGGLDHEHEDIRLIEPTLAEVWRMLDNGSILDAKTLIGLQGLRLRLAGAG</sequence>
<dbReference type="FunCoup" id="A0A1Y5TB27">
    <property type="interactions" value="288"/>
</dbReference>
<evidence type="ECO:0000256" key="5">
    <source>
        <dbReference type="ARBA" id="ARBA00022723"/>
    </source>
</evidence>
<evidence type="ECO:0000256" key="2">
    <source>
        <dbReference type="ARBA" id="ARBA00007482"/>
    </source>
</evidence>
<gene>
    <name evidence="16" type="primary">nudK</name>
    <name evidence="16" type="ORF">OCH7691_02641</name>
</gene>
<protein>
    <recommendedName>
        <fullName evidence="4">ADP-ribose pyrophosphatase</fullName>
        <ecNumber evidence="3">3.6.1.13</ecNumber>
    </recommendedName>
    <alternativeName>
        <fullName evidence="9">ADP-ribose diphosphatase</fullName>
    </alternativeName>
    <alternativeName>
        <fullName evidence="11">ADP-ribose phosphohydrolase</fullName>
    </alternativeName>
    <alternativeName>
        <fullName evidence="10">Adenosine diphosphoribose pyrophosphatase</fullName>
    </alternativeName>
</protein>
<evidence type="ECO:0000256" key="9">
    <source>
        <dbReference type="ARBA" id="ARBA00030162"/>
    </source>
</evidence>
<keyword evidence="17" id="KW-1185">Reference proteome</keyword>
<dbReference type="GO" id="GO:0019693">
    <property type="term" value="P:ribose phosphate metabolic process"/>
    <property type="evidence" value="ECO:0007669"/>
    <property type="project" value="TreeGrafter"/>
</dbReference>
<feature type="binding site" evidence="13">
    <location>
        <position position="158"/>
    </location>
    <ligand>
        <name>Mg(2+)</name>
        <dbReference type="ChEBI" id="CHEBI:18420"/>
        <label>1</label>
    </ligand>
</feature>
<dbReference type="InterPro" id="IPR004385">
    <property type="entry name" value="NDP_pyrophosphatase"/>
</dbReference>
<evidence type="ECO:0000313" key="17">
    <source>
        <dbReference type="Proteomes" id="UP000193200"/>
    </source>
</evidence>
<dbReference type="GO" id="GO:0005829">
    <property type="term" value="C:cytosol"/>
    <property type="evidence" value="ECO:0007669"/>
    <property type="project" value="TreeGrafter"/>
</dbReference>
<dbReference type="PROSITE" id="PS00893">
    <property type="entry name" value="NUDIX_BOX"/>
    <property type="match status" value="1"/>
</dbReference>
<dbReference type="PROSITE" id="PS51462">
    <property type="entry name" value="NUDIX"/>
    <property type="match status" value="1"/>
</dbReference>
<dbReference type="Proteomes" id="UP000193200">
    <property type="component" value="Unassembled WGS sequence"/>
</dbReference>
<name>A0A1Y5TB27_9PROT</name>
<comment type="cofactor">
    <cofactor evidence="1 13">
        <name>Mg(2+)</name>
        <dbReference type="ChEBI" id="CHEBI:18420"/>
    </cofactor>
</comment>
<dbReference type="InterPro" id="IPR020084">
    <property type="entry name" value="NUDIX_hydrolase_CS"/>
</dbReference>
<dbReference type="InterPro" id="IPR000086">
    <property type="entry name" value="NUDIX_hydrolase_dom"/>
</dbReference>
<dbReference type="InParanoid" id="A0A1Y5TB27"/>